<gene>
    <name evidence="2" type="ORF">S12H4_52253</name>
</gene>
<dbReference type="InterPro" id="IPR003156">
    <property type="entry name" value="DHHA1_dom"/>
</dbReference>
<reference evidence="2" key="1">
    <citation type="journal article" date="2014" name="Front. Microbiol.">
        <title>High frequency of phylogenetically diverse reductive dehalogenase-homologous genes in deep subseafloor sedimentary metagenomes.</title>
        <authorList>
            <person name="Kawai M."/>
            <person name="Futagami T."/>
            <person name="Toyoda A."/>
            <person name="Takaki Y."/>
            <person name="Nishi S."/>
            <person name="Hori S."/>
            <person name="Arai W."/>
            <person name="Tsubouchi T."/>
            <person name="Morono Y."/>
            <person name="Uchiyama I."/>
            <person name="Ito T."/>
            <person name="Fujiyama A."/>
            <person name="Inagaki F."/>
            <person name="Takami H."/>
        </authorList>
    </citation>
    <scope>NUCLEOTIDE SEQUENCE</scope>
    <source>
        <strain evidence="2">Expedition CK06-06</strain>
    </source>
</reference>
<name>X1VGX7_9ZZZZ</name>
<dbReference type="SUPFAM" id="SSF64182">
    <property type="entry name" value="DHH phosphoesterases"/>
    <property type="match status" value="1"/>
</dbReference>
<protein>
    <recommendedName>
        <fullName evidence="1">DHHA1 domain-containing protein</fullName>
    </recommendedName>
</protein>
<dbReference type="EMBL" id="BARW01033130">
    <property type="protein sequence ID" value="GAJ06470.1"/>
    <property type="molecule type" value="Genomic_DNA"/>
</dbReference>
<sequence>TKALDTLEFRWEGKISSIVITRKMLDDVGALPEYTEGFVDFVRSIEGVEVAIFYSEMSENNFRISLRSKGRINVERVAREFGGGGHFSASACMIGGNIDTVKNSIVTCIINQQKKVKEQLTGFNCQHSEKD</sequence>
<dbReference type="GO" id="GO:0003676">
    <property type="term" value="F:nucleic acid binding"/>
    <property type="evidence" value="ECO:0007669"/>
    <property type="project" value="InterPro"/>
</dbReference>
<dbReference type="PANTHER" id="PTHR47618">
    <property type="entry name" value="BIFUNCTIONAL OLIGORIBONUCLEASE AND PAP PHOSPHATASE NRNA"/>
    <property type="match status" value="1"/>
</dbReference>
<comment type="caution">
    <text evidence="2">The sequence shown here is derived from an EMBL/GenBank/DDBJ whole genome shotgun (WGS) entry which is preliminary data.</text>
</comment>
<accession>X1VGX7</accession>
<feature type="domain" description="DHHA1" evidence="1">
    <location>
        <begin position="36"/>
        <end position="95"/>
    </location>
</feature>
<dbReference type="InterPro" id="IPR038763">
    <property type="entry name" value="DHH_sf"/>
</dbReference>
<dbReference type="InterPro" id="IPR051319">
    <property type="entry name" value="Oligoribo/pAp-PDE_c-di-AMP_PDE"/>
</dbReference>
<dbReference type="Gene3D" id="3.10.310.30">
    <property type="match status" value="1"/>
</dbReference>
<evidence type="ECO:0000259" key="1">
    <source>
        <dbReference type="Pfam" id="PF02272"/>
    </source>
</evidence>
<dbReference type="Pfam" id="PF02272">
    <property type="entry name" value="DHHA1"/>
    <property type="match status" value="1"/>
</dbReference>
<proteinExistence type="predicted"/>
<evidence type="ECO:0000313" key="2">
    <source>
        <dbReference type="EMBL" id="GAJ06470.1"/>
    </source>
</evidence>
<organism evidence="2">
    <name type="scientific">marine sediment metagenome</name>
    <dbReference type="NCBI Taxonomy" id="412755"/>
    <lineage>
        <taxon>unclassified sequences</taxon>
        <taxon>metagenomes</taxon>
        <taxon>ecological metagenomes</taxon>
    </lineage>
</organism>
<dbReference type="PANTHER" id="PTHR47618:SF1">
    <property type="entry name" value="BIFUNCTIONAL OLIGORIBONUCLEASE AND PAP PHOSPHATASE NRNA"/>
    <property type="match status" value="1"/>
</dbReference>
<feature type="non-terminal residue" evidence="2">
    <location>
        <position position="1"/>
    </location>
</feature>
<dbReference type="AlphaFoldDB" id="X1VGX7"/>